<evidence type="ECO:0000259" key="4">
    <source>
        <dbReference type="Pfam" id="PF13962"/>
    </source>
</evidence>
<dbReference type="PANTHER" id="PTHR24177:SF292">
    <property type="entry name" value="ANKYRIN REPEAT FAMILY PROTEIN-RELATED"/>
    <property type="match status" value="1"/>
</dbReference>
<dbReference type="InterPro" id="IPR002110">
    <property type="entry name" value="Ankyrin_rpt"/>
</dbReference>
<feature type="transmembrane region" description="Helical" evidence="3">
    <location>
        <begin position="659"/>
        <end position="683"/>
    </location>
</feature>
<dbReference type="InterPro" id="IPR036770">
    <property type="entry name" value="Ankyrin_rpt-contain_sf"/>
</dbReference>
<dbReference type="SMART" id="SM00248">
    <property type="entry name" value="ANK"/>
    <property type="match status" value="4"/>
</dbReference>
<keyword evidence="3" id="KW-0472">Membrane</keyword>
<dbReference type="PROSITE" id="PS50088">
    <property type="entry name" value="ANK_REPEAT"/>
    <property type="match status" value="1"/>
</dbReference>
<dbReference type="InterPro" id="IPR026961">
    <property type="entry name" value="PGG_dom"/>
</dbReference>
<comment type="caution">
    <text evidence="5">The sequence shown here is derived from an EMBL/GenBank/DDBJ whole genome shotgun (WGS) entry which is preliminary data.</text>
</comment>
<evidence type="ECO:0000256" key="1">
    <source>
        <dbReference type="PROSITE-ProRule" id="PRU00023"/>
    </source>
</evidence>
<dbReference type="GO" id="GO:0016020">
    <property type="term" value="C:membrane"/>
    <property type="evidence" value="ECO:0007669"/>
    <property type="project" value="TreeGrafter"/>
</dbReference>
<dbReference type="PROSITE" id="PS50297">
    <property type="entry name" value="ANK_REP_REGION"/>
    <property type="match status" value="1"/>
</dbReference>
<dbReference type="Pfam" id="PF12796">
    <property type="entry name" value="Ank_2"/>
    <property type="match status" value="1"/>
</dbReference>
<dbReference type="SUPFAM" id="SSF48403">
    <property type="entry name" value="Ankyrin repeat"/>
    <property type="match status" value="1"/>
</dbReference>
<reference evidence="5 6" key="1">
    <citation type="journal article" date="2019" name="Plant Biotechnol. J.">
        <title>The red bayberry genome and genetic basis of sex determination.</title>
        <authorList>
            <person name="Jia H.M."/>
            <person name="Jia H.J."/>
            <person name="Cai Q.L."/>
            <person name="Wang Y."/>
            <person name="Zhao H.B."/>
            <person name="Yang W.F."/>
            <person name="Wang G.Y."/>
            <person name="Li Y.H."/>
            <person name="Zhan D.L."/>
            <person name="Shen Y.T."/>
            <person name="Niu Q.F."/>
            <person name="Chang L."/>
            <person name="Qiu J."/>
            <person name="Zhao L."/>
            <person name="Xie H.B."/>
            <person name="Fu W.Y."/>
            <person name="Jin J."/>
            <person name="Li X.W."/>
            <person name="Jiao Y."/>
            <person name="Zhou C.C."/>
            <person name="Tu T."/>
            <person name="Chai C.Y."/>
            <person name="Gao J.L."/>
            <person name="Fan L.J."/>
            <person name="van de Weg E."/>
            <person name="Wang J.Y."/>
            <person name="Gao Z.S."/>
        </authorList>
    </citation>
    <scope>NUCLEOTIDE SEQUENCE [LARGE SCALE GENOMIC DNA]</scope>
    <source>
        <tissue evidence="5">Leaves</tissue>
    </source>
</reference>
<name>A0A6A1UJ04_9ROSI</name>
<evidence type="ECO:0000256" key="2">
    <source>
        <dbReference type="SAM" id="MobiDB-lite"/>
    </source>
</evidence>
<dbReference type="Pfam" id="PF13962">
    <property type="entry name" value="PGG"/>
    <property type="match status" value="1"/>
</dbReference>
<keyword evidence="6" id="KW-1185">Reference proteome</keyword>
<evidence type="ECO:0000313" key="5">
    <source>
        <dbReference type="EMBL" id="KAB1200192.1"/>
    </source>
</evidence>
<feature type="transmembrane region" description="Helical" evidence="3">
    <location>
        <begin position="606"/>
        <end position="639"/>
    </location>
</feature>
<dbReference type="EMBL" id="RXIC02000202">
    <property type="protein sequence ID" value="KAB1200192.1"/>
    <property type="molecule type" value="Genomic_DNA"/>
</dbReference>
<feature type="transmembrane region" description="Helical" evidence="3">
    <location>
        <begin position="568"/>
        <end position="594"/>
    </location>
</feature>
<dbReference type="OrthoDB" id="1921232at2759"/>
<proteinExistence type="predicted"/>
<keyword evidence="3" id="KW-0812">Transmembrane</keyword>
<gene>
    <name evidence="5" type="ORF">CJ030_MR0G007883</name>
</gene>
<sequence length="704" mass="79092">MEEGAINMPHKRRQKAEIEIFPQALRHPQQVSSAQENDHQASSPNGSLIATEYSPSLDQLRATFYHGQVDVGARDGSLQALWQLLFKVNLLLPLRSLLRWNFSDREAARLLQGPSFVTPQETSLDAGSSQQEFIQITIEEPRPHEYRALCAPLLQAALRGNWRAAKAFLKQHPRCVRVAITKEQGTALHYAAAAKRTRFVEELVKLMTPLDLELKTTEGWTALCFAAQSGKVRIAEEMVKRNNKLPCIRTNQGTTPLQIAASVGRKNMVSYLLSATRLEQLSMGERVELFLATISTNMYDISLEILSKDPKLATSEAGYGWKALEELAKKPDAIGSKSSNGLWNKALMKTLAHQLVEALWKEFEKFSDDQSSSSNVVHNPMALLVEAIKVGNIEFVVILLRSNPDLMWQLDKKRGSLFHIAVAHRQESVFTLIHELGTLKDSIASYSLENNNNMLHLAGQLAPSDRLNLISGPALQMQRELLWFKEIKKMVPPSHVNEKNSEGETPRDILMRTHKELQKNAERWIKDKASSCMIVATLIATVVFTAIFTVPGGYNQNTGIPILLNESAFSVFSASSVIAFMSSSSSILMFLSMLTSRYTEEDLRKWLPAGLVFGLILLFISIVGLVVAFVATGSLVYWVNQKIDSTGKYYIGESVVYDANLIPLFACVPISLFVFLSHYGLWLDIIRSAYFSRFLFWKRKRRIF</sequence>
<feature type="domain" description="PGG" evidence="4">
    <location>
        <begin position="523"/>
        <end position="633"/>
    </location>
</feature>
<evidence type="ECO:0000313" key="6">
    <source>
        <dbReference type="Proteomes" id="UP000516437"/>
    </source>
</evidence>
<feature type="region of interest" description="Disordered" evidence="2">
    <location>
        <begin position="27"/>
        <end position="49"/>
    </location>
</feature>
<keyword evidence="1" id="KW-0040">ANK repeat</keyword>
<evidence type="ECO:0000256" key="3">
    <source>
        <dbReference type="SAM" id="Phobius"/>
    </source>
</evidence>
<accession>A0A6A1UJ04</accession>
<organism evidence="5 6">
    <name type="scientific">Morella rubra</name>
    <name type="common">Chinese bayberry</name>
    <dbReference type="NCBI Taxonomy" id="262757"/>
    <lineage>
        <taxon>Eukaryota</taxon>
        <taxon>Viridiplantae</taxon>
        <taxon>Streptophyta</taxon>
        <taxon>Embryophyta</taxon>
        <taxon>Tracheophyta</taxon>
        <taxon>Spermatophyta</taxon>
        <taxon>Magnoliopsida</taxon>
        <taxon>eudicotyledons</taxon>
        <taxon>Gunneridae</taxon>
        <taxon>Pentapetalae</taxon>
        <taxon>rosids</taxon>
        <taxon>fabids</taxon>
        <taxon>Fagales</taxon>
        <taxon>Myricaceae</taxon>
        <taxon>Morella</taxon>
    </lineage>
</organism>
<feature type="compositionally biased region" description="Polar residues" evidence="2">
    <location>
        <begin position="29"/>
        <end position="49"/>
    </location>
</feature>
<dbReference type="Gene3D" id="1.25.40.20">
    <property type="entry name" value="Ankyrin repeat-containing domain"/>
    <property type="match status" value="2"/>
</dbReference>
<dbReference type="PANTHER" id="PTHR24177">
    <property type="entry name" value="CASKIN"/>
    <property type="match status" value="1"/>
</dbReference>
<feature type="repeat" description="ANK" evidence="1">
    <location>
        <begin position="252"/>
        <end position="274"/>
    </location>
</feature>
<keyword evidence="3" id="KW-1133">Transmembrane helix</keyword>
<protein>
    <recommendedName>
        <fullName evidence="4">PGG domain-containing protein</fullName>
    </recommendedName>
</protein>
<feature type="transmembrane region" description="Helical" evidence="3">
    <location>
        <begin position="529"/>
        <end position="548"/>
    </location>
</feature>
<dbReference type="AlphaFoldDB" id="A0A6A1UJ04"/>
<dbReference type="Proteomes" id="UP000516437">
    <property type="component" value="Unassembled WGS sequence"/>
</dbReference>